<dbReference type="RefSeq" id="WP_068371827.1">
    <property type="nucleotide sequence ID" value="NZ_LSNE01000002.1"/>
</dbReference>
<gene>
    <name evidence="5" type="ORF">AX660_05180</name>
</gene>
<dbReference type="GO" id="GO:0003677">
    <property type="term" value="F:DNA binding"/>
    <property type="evidence" value="ECO:0007669"/>
    <property type="project" value="UniProtKB-KW"/>
</dbReference>
<keyword evidence="3" id="KW-0804">Transcription</keyword>
<proteinExistence type="predicted"/>
<evidence type="ECO:0000259" key="4">
    <source>
        <dbReference type="PROSITE" id="PS50937"/>
    </source>
</evidence>
<reference evidence="6" key="1">
    <citation type="submission" date="2016-02" db="EMBL/GenBank/DDBJ databases">
        <authorList>
            <person name="Schultz-Johansen M."/>
            <person name="Glaring M.A."/>
            <person name="Bech P.K."/>
            <person name="Stougaard P."/>
        </authorList>
    </citation>
    <scope>NUCLEOTIDE SEQUENCE [LARGE SCALE GENOMIC DNA]</scope>
    <source>
        <strain evidence="6">S66</strain>
    </source>
</reference>
<dbReference type="Gene3D" id="1.10.1660.10">
    <property type="match status" value="1"/>
</dbReference>
<dbReference type="SUPFAM" id="SSF46955">
    <property type="entry name" value="Putative DNA-binding domain"/>
    <property type="match status" value="1"/>
</dbReference>
<feature type="domain" description="HTH merR-type" evidence="4">
    <location>
        <begin position="1"/>
        <end position="68"/>
    </location>
</feature>
<sequence length="125" mass="14451">MYIGKLAKLCAVTTKTIRHYEQIGLLPTPERKGNYRLYREKDIELVRLIKHSQQLGFSLAEMTQALNRSKDGIPWLTINTLIEQKLQLINHEITALEHKRLLLHNQQRAIRVCLDDDPNCPAPLA</sequence>
<keyword evidence="6" id="KW-1185">Reference proteome</keyword>
<dbReference type="PANTHER" id="PTHR30204:SF94">
    <property type="entry name" value="HEAVY METAL-DEPENDENT TRANSCRIPTIONAL REGULATOR HI_0293-RELATED"/>
    <property type="match status" value="1"/>
</dbReference>
<dbReference type="InterPro" id="IPR047057">
    <property type="entry name" value="MerR_fam"/>
</dbReference>
<evidence type="ECO:0000256" key="3">
    <source>
        <dbReference type="ARBA" id="ARBA00023163"/>
    </source>
</evidence>
<dbReference type="InterPro" id="IPR009061">
    <property type="entry name" value="DNA-bd_dom_put_sf"/>
</dbReference>
<dbReference type="AlphaFoldDB" id="A0A136A6G5"/>
<dbReference type="GO" id="GO:0003700">
    <property type="term" value="F:DNA-binding transcription factor activity"/>
    <property type="evidence" value="ECO:0007669"/>
    <property type="project" value="InterPro"/>
</dbReference>
<keyword evidence="1" id="KW-0805">Transcription regulation</keyword>
<protein>
    <recommendedName>
        <fullName evidence="4">HTH merR-type domain-containing protein</fullName>
    </recommendedName>
</protein>
<evidence type="ECO:0000313" key="6">
    <source>
        <dbReference type="Proteomes" id="UP000070299"/>
    </source>
</evidence>
<dbReference type="InterPro" id="IPR000551">
    <property type="entry name" value="MerR-type_HTH_dom"/>
</dbReference>
<comment type="caution">
    <text evidence="5">The sequence shown here is derived from an EMBL/GenBank/DDBJ whole genome shotgun (WGS) entry which is preliminary data.</text>
</comment>
<dbReference type="PRINTS" id="PR00040">
    <property type="entry name" value="HTHMERR"/>
</dbReference>
<name>A0A136A6G5_9ALTE</name>
<accession>A0A136A6G5</accession>
<dbReference type="EMBL" id="LSNE01000002">
    <property type="protein sequence ID" value="KXI30804.1"/>
    <property type="molecule type" value="Genomic_DNA"/>
</dbReference>
<dbReference type="Pfam" id="PF13411">
    <property type="entry name" value="MerR_1"/>
    <property type="match status" value="1"/>
</dbReference>
<evidence type="ECO:0000313" key="5">
    <source>
        <dbReference type="EMBL" id="KXI30804.1"/>
    </source>
</evidence>
<dbReference type="STRING" id="1799789.AX660_05180"/>
<evidence type="ECO:0000256" key="2">
    <source>
        <dbReference type="ARBA" id="ARBA00023125"/>
    </source>
</evidence>
<dbReference type="Proteomes" id="UP000070299">
    <property type="component" value="Unassembled WGS sequence"/>
</dbReference>
<dbReference type="PANTHER" id="PTHR30204">
    <property type="entry name" value="REDOX-CYCLING DRUG-SENSING TRANSCRIPTIONAL ACTIVATOR SOXR"/>
    <property type="match status" value="1"/>
</dbReference>
<dbReference type="SMART" id="SM00422">
    <property type="entry name" value="HTH_MERR"/>
    <property type="match status" value="1"/>
</dbReference>
<evidence type="ECO:0000256" key="1">
    <source>
        <dbReference type="ARBA" id="ARBA00023015"/>
    </source>
</evidence>
<organism evidence="5 6">
    <name type="scientific">Paraglaciecola hydrolytica</name>
    <dbReference type="NCBI Taxonomy" id="1799789"/>
    <lineage>
        <taxon>Bacteria</taxon>
        <taxon>Pseudomonadati</taxon>
        <taxon>Pseudomonadota</taxon>
        <taxon>Gammaproteobacteria</taxon>
        <taxon>Alteromonadales</taxon>
        <taxon>Alteromonadaceae</taxon>
        <taxon>Paraglaciecola</taxon>
    </lineage>
</organism>
<dbReference type="PROSITE" id="PS50937">
    <property type="entry name" value="HTH_MERR_2"/>
    <property type="match status" value="1"/>
</dbReference>
<dbReference type="OrthoDB" id="9808480at2"/>
<keyword evidence="2" id="KW-0238">DNA-binding</keyword>